<sequence length="134" mass="15102">MFEVNGILYADEPALELEVRSARVTDDHVMLVKFSTGETRLCDFTEMYDDVPAFAPLRDEKTFEDFRIDHGILTWCDGDIDISPMYLYEHSTEADTPKPTRPASNESSCANSRCSRPPANCTTSKYRPATGSNH</sequence>
<dbReference type="InterPro" id="IPR018841">
    <property type="entry name" value="DUF2442"/>
</dbReference>
<comment type="caution">
    <text evidence="2">The sequence shown here is derived from an EMBL/GenBank/DDBJ whole genome shotgun (WGS) entry which is preliminary data.</text>
</comment>
<evidence type="ECO:0000256" key="1">
    <source>
        <dbReference type="SAM" id="MobiDB-lite"/>
    </source>
</evidence>
<dbReference type="Gene3D" id="3.30.2020.10">
    <property type="entry name" value="NE0471-like N-terminal domain"/>
    <property type="match status" value="1"/>
</dbReference>
<protein>
    <recommendedName>
        <fullName evidence="4">DUF2442 domain-containing protein</fullName>
    </recommendedName>
</protein>
<proteinExistence type="predicted"/>
<feature type="compositionally biased region" description="Polar residues" evidence="1">
    <location>
        <begin position="102"/>
        <end position="134"/>
    </location>
</feature>
<dbReference type="Pfam" id="PF10387">
    <property type="entry name" value="DUF2442"/>
    <property type="match status" value="1"/>
</dbReference>
<dbReference type="RefSeq" id="WP_100494145.1">
    <property type="nucleotide sequence ID" value="NZ_PEBJ01000002.1"/>
</dbReference>
<dbReference type="Proteomes" id="UP000229239">
    <property type="component" value="Unassembled WGS sequence"/>
</dbReference>
<evidence type="ECO:0000313" key="2">
    <source>
        <dbReference type="EMBL" id="PJM77387.1"/>
    </source>
</evidence>
<accession>A0A2M9HKQ4</accession>
<dbReference type="InterPro" id="IPR036782">
    <property type="entry name" value="NE0471-like_N"/>
</dbReference>
<organism evidence="2 3">
    <name type="scientific">Bifidobacterium felsineum</name>
    <dbReference type="NCBI Taxonomy" id="2045440"/>
    <lineage>
        <taxon>Bacteria</taxon>
        <taxon>Bacillati</taxon>
        <taxon>Actinomycetota</taxon>
        <taxon>Actinomycetes</taxon>
        <taxon>Bifidobacteriales</taxon>
        <taxon>Bifidobacteriaceae</taxon>
        <taxon>Bifidobacterium</taxon>
    </lineage>
</organism>
<dbReference type="SUPFAM" id="SSF143880">
    <property type="entry name" value="NE0471 N-terminal domain-like"/>
    <property type="match status" value="1"/>
</dbReference>
<evidence type="ECO:0008006" key="4">
    <source>
        <dbReference type="Google" id="ProtNLM"/>
    </source>
</evidence>
<evidence type="ECO:0000313" key="3">
    <source>
        <dbReference type="Proteomes" id="UP000229239"/>
    </source>
</evidence>
<name>A0A2M9HKQ4_9BIFI</name>
<dbReference type="EMBL" id="PEBJ01000002">
    <property type="protein sequence ID" value="PJM77387.1"/>
    <property type="molecule type" value="Genomic_DNA"/>
</dbReference>
<dbReference type="AlphaFoldDB" id="A0A2M9HKQ4"/>
<dbReference type="OrthoDB" id="427321at2"/>
<keyword evidence="3" id="KW-1185">Reference proteome</keyword>
<gene>
    <name evidence="2" type="ORF">CSQ86_05780</name>
</gene>
<feature type="region of interest" description="Disordered" evidence="1">
    <location>
        <begin position="92"/>
        <end position="134"/>
    </location>
</feature>
<reference evidence="3" key="1">
    <citation type="submission" date="2017-10" db="EMBL/GenBank/DDBJ databases">
        <title>Draft genome sequences of strains TRE 1, TRE 9, TRE H and TRI 7, isolated from tamarins, belonging to four potential novel Bifidobacterium species.</title>
        <authorList>
            <person name="Mattarelli P."/>
            <person name="Modesto M."/>
            <person name="Puglisi E."/>
            <person name="Morelli L."/>
            <person name="Bonetti A."/>
            <person name="Spezio C."/>
            <person name="Sandri C."/>
        </authorList>
    </citation>
    <scope>NUCLEOTIDE SEQUENCE [LARGE SCALE GENOMIC DNA]</scope>
    <source>
        <strain evidence="3">TREH</strain>
    </source>
</reference>